<name>A0A8X7T5Q2_9BASI</name>
<dbReference type="InterPro" id="IPR004562">
    <property type="entry name" value="LipoylTrfase_LipoateP_Ligase"/>
</dbReference>
<reference evidence="6" key="1">
    <citation type="submission" date="2016-04" db="EMBL/GenBank/DDBJ databases">
        <authorList>
            <person name="Nguyen H.D."/>
            <person name="Samba Siva P."/>
            <person name="Cullis J."/>
            <person name="Levesque C.A."/>
            <person name="Hambleton S."/>
        </authorList>
    </citation>
    <scope>NUCLEOTIDE SEQUENCE</scope>
    <source>
        <strain evidence="6">DAOMC 236422</strain>
    </source>
</reference>
<gene>
    <name evidence="6" type="ORF">A4X09_0g3314</name>
</gene>
<dbReference type="PANTHER" id="PTHR12561:SF3">
    <property type="entry name" value="LIPOYLTRANSFERASE 1, MITOCHONDRIAL"/>
    <property type="match status" value="1"/>
</dbReference>
<dbReference type="CDD" id="cd16443">
    <property type="entry name" value="LplA"/>
    <property type="match status" value="1"/>
</dbReference>
<organism evidence="6 7">
    <name type="scientific">Tilletia walkeri</name>
    <dbReference type="NCBI Taxonomy" id="117179"/>
    <lineage>
        <taxon>Eukaryota</taxon>
        <taxon>Fungi</taxon>
        <taxon>Dikarya</taxon>
        <taxon>Basidiomycota</taxon>
        <taxon>Ustilaginomycotina</taxon>
        <taxon>Exobasidiomycetes</taxon>
        <taxon>Tilletiales</taxon>
        <taxon>Tilletiaceae</taxon>
        <taxon>Tilletia</taxon>
    </lineage>
</organism>
<dbReference type="PANTHER" id="PTHR12561">
    <property type="entry name" value="LIPOATE-PROTEIN LIGASE"/>
    <property type="match status" value="1"/>
</dbReference>
<proteinExistence type="inferred from homology"/>
<dbReference type="SUPFAM" id="SSF55681">
    <property type="entry name" value="Class II aaRS and biotin synthetases"/>
    <property type="match status" value="1"/>
</dbReference>
<comment type="caution">
    <text evidence="6">The sequence shown here is derived from an EMBL/GenBank/DDBJ whole genome shotgun (WGS) entry which is preliminary data.</text>
</comment>
<dbReference type="GO" id="GO:0017118">
    <property type="term" value="F:lipoyltransferase activity"/>
    <property type="evidence" value="ECO:0007669"/>
    <property type="project" value="TreeGrafter"/>
</dbReference>
<dbReference type="Pfam" id="PF21948">
    <property type="entry name" value="LplA-B_cat"/>
    <property type="match status" value="1"/>
</dbReference>
<keyword evidence="7" id="KW-1185">Reference proteome</keyword>
<evidence type="ECO:0000256" key="3">
    <source>
        <dbReference type="ARBA" id="ARBA00008242"/>
    </source>
</evidence>
<dbReference type="InterPro" id="IPR045864">
    <property type="entry name" value="aa-tRNA-synth_II/BPL/LPL"/>
</dbReference>
<evidence type="ECO:0000313" key="7">
    <source>
        <dbReference type="Proteomes" id="UP000078113"/>
    </source>
</evidence>
<dbReference type="Proteomes" id="UP000078113">
    <property type="component" value="Unassembled WGS sequence"/>
</dbReference>
<dbReference type="InterPro" id="IPR004143">
    <property type="entry name" value="BPL_LPL_catalytic"/>
</dbReference>
<comment type="pathway">
    <text evidence="2">Protein modification; protein lipoylation via exogenous pathway; protein N(6)-(lipoyl)lysine from lipoate: step 2/2.</text>
</comment>
<reference evidence="6" key="2">
    <citation type="journal article" date="2019" name="IMA Fungus">
        <title>Genome sequencing and comparison of five Tilletia species to identify candidate genes for the detection of regulated species infecting wheat.</title>
        <authorList>
            <person name="Nguyen H.D.T."/>
            <person name="Sultana T."/>
            <person name="Kesanakurti P."/>
            <person name="Hambleton S."/>
        </authorList>
    </citation>
    <scope>NUCLEOTIDE SEQUENCE</scope>
    <source>
        <strain evidence="6">DAOMC 236422</strain>
    </source>
</reference>
<sequence length="535" mass="59249">MPLLLLARRRGVLSLRVGRDQLRCLSSSSSSSSQSRQSTSRLNLFLSRPSQQAYISESSSPTFNLALEDHLFRTASLFRSRPFRPPSSTRNDEDSNPRPLCLIYRNRPCVVIGRNQNPWKELNIREMARLGIPMVRRRSGGGSVFHDLGNTNYSIHVHKDDFTKRANAELVARALNSLLPASDRTPAPTVYVNHRSDICVRISQSSYLALPAPSDPTIRPDPPDPTERKVSGSAYKLTSHRAYHHGTLLLDADLDQLGHSLRNSRGEALQSKGVASVRASVVNLVDAFPDARSLLSHEQVSKAIVSEFGQTYANSESELGFYDQNPLEASIVSESLLYGSGQALASDSVFRESYAELQLWDWLFGQTPEFTHALVAQPHVMAPPKLPASTQHLHSADPEPTSANFAHGSFGLIIRCRRGIIEQATLCGLASSSSILSPEPDENAHPVFRDQHTERTIRMLAQRLEGKRYDDFAEDVPTYLEGRTEQDFPSQAGSQGKATGRLDRAAQLLRGGTSEFSSGEGSLTRDFVRWLQHVL</sequence>
<protein>
    <recommendedName>
        <fullName evidence="4">Putative lipoate-protein ligase A</fullName>
    </recommendedName>
</protein>
<evidence type="ECO:0000256" key="2">
    <source>
        <dbReference type="ARBA" id="ARBA00005085"/>
    </source>
</evidence>
<dbReference type="EMBL" id="LWDG02000115">
    <property type="protein sequence ID" value="KAE8269023.1"/>
    <property type="molecule type" value="Genomic_DNA"/>
</dbReference>
<comment type="similarity">
    <text evidence="3">Belongs to the LplA family.</text>
</comment>
<dbReference type="AlphaFoldDB" id="A0A8X7T5Q2"/>
<dbReference type="GO" id="GO:0005739">
    <property type="term" value="C:mitochondrion"/>
    <property type="evidence" value="ECO:0007669"/>
    <property type="project" value="TreeGrafter"/>
</dbReference>
<dbReference type="PROSITE" id="PS51733">
    <property type="entry name" value="BPL_LPL_CATALYTIC"/>
    <property type="match status" value="1"/>
</dbReference>
<comment type="function">
    <text evidence="1">Catalyzes both the ATP-dependent activation of exogenously supplied lipoate to lipoyl-AMP and the transfer of the activated lipoyl onto the lipoyl domains of lipoate-dependent enzymes.</text>
</comment>
<dbReference type="Gene3D" id="3.30.930.10">
    <property type="entry name" value="Bira Bifunctional Protein, Domain 2"/>
    <property type="match status" value="1"/>
</dbReference>
<feature type="domain" description="BPL/LPL catalytic" evidence="5">
    <location>
        <begin position="95"/>
        <end position="293"/>
    </location>
</feature>
<accession>A0A8X7T5Q2</accession>
<evidence type="ECO:0000256" key="4">
    <source>
        <dbReference type="ARBA" id="ARBA00015925"/>
    </source>
</evidence>
<evidence type="ECO:0000259" key="5">
    <source>
        <dbReference type="PROSITE" id="PS51733"/>
    </source>
</evidence>
<evidence type="ECO:0000256" key="1">
    <source>
        <dbReference type="ARBA" id="ARBA00003253"/>
    </source>
</evidence>
<evidence type="ECO:0000313" key="6">
    <source>
        <dbReference type="EMBL" id="KAE8269023.1"/>
    </source>
</evidence>
<dbReference type="GO" id="GO:0009249">
    <property type="term" value="P:protein lipoylation"/>
    <property type="evidence" value="ECO:0007669"/>
    <property type="project" value="InterPro"/>
</dbReference>